<gene>
    <name evidence="3" type="ORF">P153DRAFT_363421</name>
</gene>
<feature type="transmembrane region" description="Helical" evidence="1">
    <location>
        <begin position="103"/>
        <end position="125"/>
    </location>
</feature>
<dbReference type="Proteomes" id="UP000799771">
    <property type="component" value="Unassembled WGS sequence"/>
</dbReference>
<feature type="chain" id="PRO_5025557479" evidence="2">
    <location>
        <begin position="24"/>
        <end position="147"/>
    </location>
</feature>
<accession>A0A6A6AQT6</accession>
<evidence type="ECO:0000256" key="1">
    <source>
        <dbReference type="SAM" id="Phobius"/>
    </source>
</evidence>
<keyword evidence="2" id="KW-0732">Signal</keyword>
<evidence type="ECO:0000313" key="4">
    <source>
        <dbReference type="Proteomes" id="UP000799771"/>
    </source>
</evidence>
<dbReference type="PANTHER" id="PTHR36854:SF1">
    <property type="entry name" value="TRANSMEMBRANE PROTEIN"/>
    <property type="match status" value="1"/>
</dbReference>
<proteinExistence type="predicted"/>
<dbReference type="EMBL" id="ML977499">
    <property type="protein sequence ID" value="KAF2133207.1"/>
    <property type="molecule type" value="Genomic_DNA"/>
</dbReference>
<feature type="signal peptide" evidence="2">
    <location>
        <begin position="1"/>
        <end position="23"/>
    </location>
</feature>
<dbReference type="AlphaFoldDB" id="A0A6A6AQT6"/>
<organism evidence="3 4">
    <name type="scientific">Dothidotthia symphoricarpi CBS 119687</name>
    <dbReference type="NCBI Taxonomy" id="1392245"/>
    <lineage>
        <taxon>Eukaryota</taxon>
        <taxon>Fungi</taxon>
        <taxon>Dikarya</taxon>
        <taxon>Ascomycota</taxon>
        <taxon>Pezizomycotina</taxon>
        <taxon>Dothideomycetes</taxon>
        <taxon>Pleosporomycetidae</taxon>
        <taxon>Pleosporales</taxon>
        <taxon>Dothidotthiaceae</taxon>
        <taxon>Dothidotthia</taxon>
    </lineage>
</organism>
<sequence length="147" mass="16485">MRKPPSYIFLLLTFLSYLSLSLAAFPTSFCKCTCFGNSTIVALDAPVPTKPASHAFSLKERASKKTCNDCNRQFCLGYSFCTGEKEENVFTACFQRDSAKDQAVVFVFIAATVGLLSWAAVKPWVEQWRERSRERQSYIPVSGQGDR</sequence>
<evidence type="ECO:0000256" key="2">
    <source>
        <dbReference type="SAM" id="SignalP"/>
    </source>
</evidence>
<dbReference type="RefSeq" id="XP_033527594.1">
    <property type="nucleotide sequence ID" value="XM_033667373.1"/>
</dbReference>
<keyword evidence="4" id="KW-1185">Reference proteome</keyword>
<name>A0A6A6AQT6_9PLEO</name>
<dbReference type="PANTHER" id="PTHR36854">
    <property type="entry name" value="CHROMOSOME 9, WHOLE GENOME SHOTGUN SEQUENCE"/>
    <property type="match status" value="1"/>
</dbReference>
<evidence type="ECO:0000313" key="3">
    <source>
        <dbReference type="EMBL" id="KAF2133207.1"/>
    </source>
</evidence>
<dbReference type="GeneID" id="54407805"/>
<protein>
    <submittedName>
        <fullName evidence="3">Uncharacterized protein</fullName>
    </submittedName>
</protein>
<dbReference type="OrthoDB" id="2142503at2759"/>
<reference evidence="3" key="1">
    <citation type="journal article" date="2020" name="Stud. Mycol.">
        <title>101 Dothideomycetes genomes: a test case for predicting lifestyles and emergence of pathogens.</title>
        <authorList>
            <person name="Haridas S."/>
            <person name="Albert R."/>
            <person name="Binder M."/>
            <person name="Bloem J."/>
            <person name="Labutti K."/>
            <person name="Salamov A."/>
            <person name="Andreopoulos B."/>
            <person name="Baker S."/>
            <person name="Barry K."/>
            <person name="Bills G."/>
            <person name="Bluhm B."/>
            <person name="Cannon C."/>
            <person name="Castanera R."/>
            <person name="Culley D."/>
            <person name="Daum C."/>
            <person name="Ezra D."/>
            <person name="Gonzalez J."/>
            <person name="Henrissat B."/>
            <person name="Kuo A."/>
            <person name="Liang C."/>
            <person name="Lipzen A."/>
            <person name="Lutzoni F."/>
            <person name="Magnuson J."/>
            <person name="Mondo S."/>
            <person name="Nolan M."/>
            <person name="Ohm R."/>
            <person name="Pangilinan J."/>
            <person name="Park H.-J."/>
            <person name="Ramirez L."/>
            <person name="Alfaro M."/>
            <person name="Sun H."/>
            <person name="Tritt A."/>
            <person name="Yoshinaga Y."/>
            <person name="Zwiers L.-H."/>
            <person name="Turgeon B."/>
            <person name="Goodwin S."/>
            <person name="Spatafora J."/>
            <person name="Crous P."/>
            <person name="Grigoriev I."/>
        </authorList>
    </citation>
    <scope>NUCLEOTIDE SEQUENCE</scope>
    <source>
        <strain evidence="3">CBS 119687</strain>
    </source>
</reference>
<keyword evidence="1" id="KW-0812">Transmembrane</keyword>
<keyword evidence="1" id="KW-0472">Membrane</keyword>
<keyword evidence="1" id="KW-1133">Transmembrane helix</keyword>